<dbReference type="PROSITE" id="PS01031">
    <property type="entry name" value="SHSP"/>
    <property type="match status" value="1"/>
</dbReference>
<dbReference type="Proteomes" id="UP000228535">
    <property type="component" value="Unassembled WGS sequence"/>
</dbReference>
<proteinExistence type="inferred from homology"/>
<evidence type="ECO:0000259" key="3">
    <source>
        <dbReference type="PROSITE" id="PS01031"/>
    </source>
</evidence>
<comment type="caution">
    <text evidence="4">The sequence shown here is derived from an EMBL/GenBank/DDBJ whole genome shotgun (WGS) entry which is preliminary data.</text>
</comment>
<dbReference type="InterPro" id="IPR008978">
    <property type="entry name" value="HSP20-like_chaperone"/>
</dbReference>
<feature type="domain" description="SHSP" evidence="3">
    <location>
        <begin position="21"/>
        <end position="127"/>
    </location>
</feature>
<protein>
    <submittedName>
        <fullName evidence="4">HSP20 family protein</fullName>
    </submittedName>
</protein>
<dbReference type="OrthoDB" id="954426at2"/>
<accession>A0A2M9B499</accession>
<dbReference type="RefSeq" id="WP_100337706.1">
    <property type="nucleotide sequence ID" value="NZ_PGFA01000003.1"/>
</dbReference>
<dbReference type="SUPFAM" id="SSF49764">
    <property type="entry name" value="HSP20-like chaperones"/>
    <property type="match status" value="1"/>
</dbReference>
<dbReference type="Pfam" id="PF00011">
    <property type="entry name" value="HSP20"/>
    <property type="match status" value="1"/>
</dbReference>
<organism evidence="4 5">
    <name type="scientific">Hymenobacter chitinivorans DSM 11115</name>
    <dbReference type="NCBI Taxonomy" id="1121954"/>
    <lineage>
        <taxon>Bacteria</taxon>
        <taxon>Pseudomonadati</taxon>
        <taxon>Bacteroidota</taxon>
        <taxon>Cytophagia</taxon>
        <taxon>Cytophagales</taxon>
        <taxon>Hymenobacteraceae</taxon>
        <taxon>Hymenobacter</taxon>
    </lineage>
</organism>
<dbReference type="CDD" id="cd00298">
    <property type="entry name" value="ACD_sHsps_p23-like"/>
    <property type="match status" value="1"/>
</dbReference>
<dbReference type="EMBL" id="PGFA01000003">
    <property type="protein sequence ID" value="PJJ52777.1"/>
    <property type="molecule type" value="Genomic_DNA"/>
</dbReference>
<evidence type="ECO:0000256" key="2">
    <source>
        <dbReference type="RuleBase" id="RU003616"/>
    </source>
</evidence>
<reference evidence="4 5" key="1">
    <citation type="submission" date="2017-11" db="EMBL/GenBank/DDBJ databases">
        <title>Genomic Encyclopedia of Archaeal and Bacterial Type Strains, Phase II (KMG-II): From Individual Species to Whole Genera.</title>
        <authorList>
            <person name="Goeker M."/>
        </authorList>
    </citation>
    <scope>NUCLEOTIDE SEQUENCE [LARGE SCALE GENOMIC DNA]</scope>
    <source>
        <strain evidence="4 5">DSM 11115</strain>
    </source>
</reference>
<keyword evidence="5" id="KW-1185">Reference proteome</keyword>
<dbReference type="InterPro" id="IPR002068">
    <property type="entry name" value="A-crystallin/Hsp20_dom"/>
</dbReference>
<sequence>MNLISKEFIRNIAPQLDLLNTLGGGTAQAVVRVDKREQGVVVRVAIPAVSPENFHVVLDNTRLTVYCEYRHKPEDQVAAPLFAQTLDLPANLDLSRIDAVHKGGELQVRIPFKDAAAQKREIEIKQR</sequence>
<dbReference type="Gene3D" id="2.60.40.790">
    <property type="match status" value="1"/>
</dbReference>
<evidence type="ECO:0000313" key="5">
    <source>
        <dbReference type="Proteomes" id="UP000228535"/>
    </source>
</evidence>
<gene>
    <name evidence="4" type="ORF">CLV45_3434</name>
</gene>
<evidence type="ECO:0000313" key="4">
    <source>
        <dbReference type="EMBL" id="PJJ52777.1"/>
    </source>
</evidence>
<evidence type="ECO:0000256" key="1">
    <source>
        <dbReference type="PROSITE-ProRule" id="PRU00285"/>
    </source>
</evidence>
<name>A0A2M9B499_9BACT</name>
<dbReference type="AlphaFoldDB" id="A0A2M9B499"/>
<comment type="similarity">
    <text evidence="1 2">Belongs to the small heat shock protein (HSP20) family.</text>
</comment>